<reference evidence="2" key="1">
    <citation type="journal article" date="2023" name="Science">
        <title>Elucidation of the pathway for biosynthesis of saponin adjuvants from the soapbark tree.</title>
        <authorList>
            <person name="Reed J."/>
            <person name="Orme A."/>
            <person name="El-Demerdash A."/>
            <person name="Owen C."/>
            <person name="Martin L.B.B."/>
            <person name="Misra R.C."/>
            <person name="Kikuchi S."/>
            <person name="Rejzek M."/>
            <person name="Martin A.C."/>
            <person name="Harkess A."/>
            <person name="Leebens-Mack J."/>
            <person name="Louveau T."/>
            <person name="Stephenson M.J."/>
            <person name="Osbourn A."/>
        </authorList>
    </citation>
    <scope>NUCLEOTIDE SEQUENCE</scope>
    <source>
        <strain evidence="2">S10</strain>
    </source>
</reference>
<dbReference type="EMBL" id="JARAOO010000009">
    <property type="protein sequence ID" value="KAJ7955584.1"/>
    <property type="molecule type" value="Genomic_DNA"/>
</dbReference>
<keyword evidence="2" id="KW-0808">Transferase</keyword>
<dbReference type="PANTHER" id="PTHR38382:SF1">
    <property type="entry name" value="RNA-BINDING PROTEIN"/>
    <property type="match status" value="1"/>
</dbReference>
<feature type="compositionally biased region" description="Low complexity" evidence="1">
    <location>
        <begin position="18"/>
        <end position="31"/>
    </location>
</feature>
<keyword evidence="2" id="KW-0723">Serine/threonine-protein kinase</keyword>
<dbReference type="PANTHER" id="PTHR38382">
    <property type="entry name" value="RNA-BINDING PROTEIN"/>
    <property type="match status" value="1"/>
</dbReference>
<accession>A0AAD7LCH2</accession>
<name>A0AAD7LCH2_QUISA</name>
<dbReference type="GO" id="GO:0004674">
    <property type="term" value="F:protein serine/threonine kinase activity"/>
    <property type="evidence" value="ECO:0007669"/>
    <property type="project" value="UniProtKB-KW"/>
</dbReference>
<keyword evidence="2" id="KW-0418">Kinase</keyword>
<dbReference type="Proteomes" id="UP001163823">
    <property type="component" value="Chromosome 9"/>
</dbReference>
<organism evidence="2 3">
    <name type="scientific">Quillaja saponaria</name>
    <name type="common">Soap bark tree</name>
    <dbReference type="NCBI Taxonomy" id="32244"/>
    <lineage>
        <taxon>Eukaryota</taxon>
        <taxon>Viridiplantae</taxon>
        <taxon>Streptophyta</taxon>
        <taxon>Embryophyta</taxon>
        <taxon>Tracheophyta</taxon>
        <taxon>Spermatophyta</taxon>
        <taxon>Magnoliopsida</taxon>
        <taxon>eudicotyledons</taxon>
        <taxon>Gunneridae</taxon>
        <taxon>Pentapetalae</taxon>
        <taxon>rosids</taxon>
        <taxon>fabids</taxon>
        <taxon>Fabales</taxon>
        <taxon>Quillajaceae</taxon>
        <taxon>Quillaja</taxon>
    </lineage>
</organism>
<dbReference type="KEGG" id="qsa:O6P43_022148"/>
<dbReference type="AlphaFoldDB" id="A0AAD7LCH2"/>
<protein>
    <submittedName>
        <fullName evidence="2">Non-specific serine/threonine protein kinase</fullName>
    </submittedName>
</protein>
<comment type="caution">
    <text evidence="2">The sequence shown here is derived from an EMBL/GenBank/DDBJ whole genome shotgun (WGS) entry which is preliminary data.</text>
</comment>
<evidence type="ECO:0000313" key="2">
    <source>
        <dbReference type="EMBL" id="KAJ7955584.1"/>
    </source>
</evidence>
<gene>
    <name evidence="2" type="ORF">O6P43_022148</name>
</gene>
<evidence type="ECO:0000256" key="1">
    <source>
        <dbReference type="SAM" id="MobiDB-lite"/>
    </source>
</evidence>
<feature type="region of interest" description="Disordered" evidence="1">
    <location>
        <begin position="18"/>
        <end position="45"/>
    </location>
</feature>
<evidence type="ECO:0000313" key="3">
    <source>
        <dbReference type="Proteomes" id="UP001163823"/>
    </source>
</evidence>
<keyword evidence="3" id="KW-1185">Reference proteome</keyword>
<sequence length="230" mass="25130">MNSKSTTIRVFGQRSIASSFGSLPSSSSADSKQVVGKEVSKKGTPVSLSDFLDRKLQKTAVPPRKVLQGKSTPFSSPLGSSVSAGGHVLAKRKDEGEATSVSKVIFEQFKHADAGKREFILPCNAGEVESCTNNYLESRKRRNHFEATGGNDNHNVGNHVVVLGGDSKPNQKRRNDSFIKFKKPRHLYNHYANGCGWWDCDMEGVDNEEVGFSEVWEGVGSTSLGGIEWH</sequence>
<proteinExistence type="predicted"/>